<dbReference type="AlphaFoldDB" id="A0A316TE92"/>
<proteinExistence type="predicted"/>
<organism evidence="3 4">
    <name type="scientific">Nocardioides silvaticus</name>
    <dbReference type="NCBI Taxonomy" id="2201891"/>
    <lineage>
        <taxon>Bacteria</taxon>
        <taxon>Bacillati</taxon>
        <taxon>Actinomycetota</taxon>
        <taxon>Actinomycetes</taxon>
        <taxon>Propionibacteriales</taxon>
        <taxon>Nocardioidaceae</taxon>
        <taxon>Nocardioides</taxon>
    </lineage>
</organism>
<evidence type="ECO:0000313" key="3">
    <source>
        <dbReference type="EMBL" id="PWN01565.1"/>
    </source>
</evidence>
<feature type="transmembrane region" description="Helical" evidence="2">
    <location>
        <begin position="92"/>
        <end position="118"/>
    </location>
</feature>
<keyword evidence="4" id="KW-1185">Reference proteome</keyword>
<feature type="compositionally biased region" description="Pro residues" evidence="1">
    <location>
        <begin position="1"/>
        <end position="12"/>
    </location>
</feature>
<name>A0A316TE92_9ACTN</name>
<gene>
    <name evidence="3" type="ORF">DJ010_18675</name>
</gene>
<feature type="compositionally biased region" description="Low complexity" evidence="1">
    <location>
        <begin position="23"/>
        <end position="36"/>
    </location>
</feature>
<keyword evidence="2" id="KW-0812">Transmembrane</keyword>
<accession>A0A316TE92</accession>
<keyword evidence="2" id="KW-0472">Membrane</keyword>
<comment type="caution">
    <text evidence="3">The sequence shown here is derived from an EMBL/GenBank/DDBJ whole genome shotgun (WGS) entry which is preliminary data.</text>
</comment>
<dbReference type="Proteomes" id="UP000245507">
    <property type="component" value="Unassembled WGS sequence"/>
</dbReference>
<dbReference type="RefSeq" id="WP_109696553.1">
    <property type="nucleotide sequence ID" value="NZ_QGDD01000009.1"/>
</dbReference>
<evidence type="ECO:0000256" key="1">
    <source>
        <dbReference type="SAM" id="MobiDB-lite"/>
    </source>
</evidence>
<feature type="transmembrane region" description="Helical" evidence="2">
    <location>
        <begin position="57"/>
        <end position="80"/>
    </location>
</feature>
<evidence type="ECO:0000256" key="2">
    <source>
        <dbReference type="SAM" id="Phobius"/>
    </source>
</evidence>
<protein>
    <recommendedName>
        <fullName evidence="5">DUF4190 domain-containing protein</fullName>
    </recommendedName>
</protein>
<sequence>MSSPFPPGPPSDPEPREPGEQSPYTPYGAPAPNPYAGAPASPYGPVGTGPSTDAVSITGFVLSLLCCTSVVGLVLGLVGLGRTKNGVRKGRWAAVSAIAIGAAGTLAFVGIVGFFTWFGTSTVFIDSADVGQCVNVDELDDNDATLFKKDCDEPHEAEIAVARQFTGDDVDNFEPGFPAAVCEEYLNDEYAAAYATGTYDVGLVFEATEPDAGDDFICYLELANGDELEEPIVD</sequence>
<feature type="region of interest" description="Disordered" evidence="1">
    <location>
        <begin position="1"/>
        <end position="36"/>
    </location>
</feature>
<dbReference type="EMBL" id="QGDD01000009">
    <property type="protein sequence ID" value="PWN01565.1"/>
    <property type="molecule type" value="Genomic_DNA"/>
</dbReference>
<evidence type="ECO:0000313" key="4">
    <source>
        <dbReference type="Proteomes" id="UP000245507"/>
    </source>
</evidence>
<evidence type="ECO:0008006" key="5">
    <source>
        <dbReference type="Google" id="ProtNLM"/>
    </source>
</evidence>
<dbReference type="OrthoDB" id="3785114at2"/>
<keyword evidence="2" id="KW-1133">Transmembrane helix</keyword>
<reference evidence="3 4" key="1">
    <citation type="submission" date="2018-05" db="EMBL/GenBank/DDBJ databases">
        <title>Nocardioides silvaticus genome.</title>
        <authorList>
            <person name="Li C."/>
            <person name="Wang G."/>
        </authorList>
    </citation>
    <scope>NUCLEOTIDE SEQUENCE [LARGE SCALE GENOMIC DNA]</scope>
    <source>
        <strain evidence="3 4">CCTCC AB 2018079</strain>
    </source>
</reference>